<protein>
    <submittedName>
        <fullName evidence="1">Uncharacterized protein</fullName>
    </submittedName>
</protein>
<proteinExistence type="predicted"/>
<organism evidence="1 2">
    <name type="scientific">Paranoxybacillus vitaminiphilus</name>
    <dbReference type="NCBI Taxonomy" id="581036"/>
    <lineage>
        <taxon>Bacteria</taxon>
        <taxon>Bacillati</taxon>
        <taxon>Bacillota</taxon>
        <taxon>Bacilli</taxon>
        <taxon>Bacillales</taxon>
        <taxon>Anoxybacillaceae</taxon>
        <taxon>Paranoxybacillus</taxon>
    </lineage>
</organism>
<dbReference type="AlphaFoldDB" id="A0A327YGF4"/>
<evidence type="ECO:0000313" key="2">
    <source>
        <dbReference type="Proteomes" id="UP000248555"/>
    </source>
</evidence>
<sequence>MNQLSHFFKGECILSKRSKSKRFIQQSVDTVEKHDERIPYHMTYAEAEERKAKQAVESSLGGA</sequence>
<name>A0A327YGF4_9BACL</name>
<gene>
    <name evidence="1" type="ORF">B0I26_106196</name>
</gene>
<comment type="caution">
    <text evidence="1">The sequence shown here is derived from an EMBL/GenBank/DDBJ whole genome shotgun (WGS) entry which is preliminary data.</text>
</comment>
<dbReference type="EMBL" id="QLMH01000006">
    <property type="protein sequence ID" value="RAK19571.1"/>
    <property type="molecule type" value="Genomic_DNA"/>
</dbReference>
<reference evidence="1 2" key="1">
    <citation type="submission" date="2018-06" db="EMBL/GenBank/DDBJ databases">
        <title>Genomic Encyclopedia of Type Strains, Phase III (KMG-III): the genomes of soil and plant-associated and newly described type strains.</title>
        <authorList>
            <person name="Whitman W."/>
        </authorList>
    </citation>
    <scope>NUCLEOTIDE SEQUENCE [LARGE SCALE GENOMIC DNA]</scope>
    <source>
        <strain evidence="1 2">CGMCC 1.8979</strain>
    </source>
</reference>
<dbReference type="Proteomes" id="UP000248555">
    <property type="component" value="Unassembled WGS sequence"/>
</dbReference>
<keyword evidence="2" id="KW-1185">Reference proteome</keyword>
<accession>A0A327YGF4</accession>
<evidence type="ECO:0000313" key="1">
    <source>
        <dbReference type="EMBL" id="RAK19571.1"/>
    </source>
</evidence>